<gene>
    <name evidence="1" type="ORF">F9K24_11905</name>
</gene>
<evidence type="ECO:0000313" key="2">
    <source>
        <dbReference type="Proteomes" id="UP000460298"/>
    </source>
</evidence>
<evidence type="ECO:0008006" key="3">
    <source>
        <dbReference type="Google" id="ProtNLM"/>
    </source>
</evidence>
<dbReference type="EMBL" id="WBUI01000011">
    <property type="protein sequence ID" value="KAB2931981.1"/>
    <property type="molecule type" value="Genomic_DNA"/>
</dbReference>
<dbReference type="Proteomes" id="UP000460298">
    <property type="component" value="Unassembled WGS sequence"/>
</dbReference>
<dbReference type="InterPro" id="IPR016039">
    <property type="entry name" value="Thiolase-like"/>
</dbReference>
<name>A0A833H0Z6_9LEPT</name>
<organism evidence="1 2">
    <name type="scientific">Leptonema illini</name>
    <dbReference type="NCBI Taxonomy" id="183"/>
    <lineage>
        <taxon>Bacteria</taxon>
        <taxon>Pseudomonadati</taxon>
        <taxon>Spirochaetota</taxon>
        <taxon>Spirochaetia</taxon>
        <taxon>Leptospirales</taxon>
        <taxon>Leptospiraceae</taxon>
        <taxon>Leptonema</taxon>
    </lineage>
</organism>
<evidence type="ECO:0000313" key="1">
    <source>
        <dbReference type="EMBL" id="KAB2931981.1"/>
    </source>
</evidence>
<comment type="caution">
    <text evidence="1">The sequence shown here is derived from an EMBL/GenBank/DDBJ whole genome shotgun (WGS) entry which is preliminary data.</text>
</comment>
<sequence>MTDRTGICGGAMFQSLQATEYSTDELVYATVKRALQVASLTVGDIDFVVQNADDALEGIAIQHVYQVEAAGSFLKQETKLEGEPGRAVAYGLHRLKAGLSQCVLIVAYGKASQVDTAALELMGTDPFFQRPVEATVTALAGLQASEFLKRTGLTESHLCRSRAIRHGVAVDIVEKSAPVALPLRKGMLPQYGDLCVALLLSTGDFAQKKGLSFTAVSGVGLATAAFPFSEFAFWHTAEKAIQDAMQSFTARPEESTEEKASGGVATKDAKALFRGRTFLEFVDGWAHQEWMLAESLGLLDTSDPDSYLNDGRINTTGPCVYSPPATGAARILAAHELLTKEAAKGNEADALVISSAGLASVSSFHLSNRSQTTSLPSSTSYTGAEK</sequence>
<accession>A0A833H0Z6</accession>
<proteinExistence type="predicted"/>
<reference evidence="1 2" key="1">
    <citation type="submission" date="2019-10" db="EMBL/GenBank/DDBJ databases">
        <title>Extracellular Electron Transfer in a Candidatus Methanoperedens spp. Enrichment Culture.</title>
        <authorList>
            <person name="Berger S."/>
            <person name="Rangel Shaw D."/>
            <person name="Berben T."/>
            <person name="In 'T Zandt M."/>
            <person name="Frank J."/>
            <person name="Reimann J."/>
            <person name="Jetten M.S.M."/>
            <person name="Welte C.U."/>
        </authorList>
    </citation>
    <scope>NUCLEOTIDE SEQUENCE [LARGE SCALE GENOMIC DNA]</scope>
    <source>
        <strain evidence="1">SB12</strain>
    </source>
</reference>
<dbReference type="AlphaFoldDB" id="A0A833H0Z6"/>
<protein>
    <recommendedName>
        <fullName evidence="3">Acetyl-CoA acetyltransferase</fullName>
    </recommendedName>
</protein>
<dbReference type="Gene3D" id="3.40.47.10">
    <property type="match status" value="1"/>
</dbReference>
<dbReference type="GO" id="GO:0016746">
    <property type="term" value="F:acyltransferase activity"/>
    <property type="evidence" value="ECO:0007669"/>
    <property type="project" value="InterPro"/>
</dbReference>